<sequence length="586" mass="64218">MLRRSWLQVSALASAVVALPARAKTAMTTHHSDVTVGPEGYKRIVRSIRDTFPSPTNSAAADSRFSRVMAYALSEYEKLKTHRTFLGERKPLDYAGARKSRVNKEMGDMRGTIRETARYLEGQFTWSHPDVHRLHGSSTSVSIIGQLYGSLVDPNTVWDDLSHKAAEAEVRVSAMCAALVGYDPEKALGLFTFGGTGTTLYGIKLGAERAQPGLFTEGMRQPLRVFGSDVAHYAKLSASAWLGLGSQAAISVPTGDDNAMDVAALEKALRQSIEKGERIAAIVVTMGSTDAFGVDDIEAVHALRQRLVKEYRLDYMPYLHADAVIGWAYSVFNDYEFDANPLGIPAEALHSLKLLRERMRHLPLADSLGIDFHKSGYTPYASSLFLASDAQLLNPVRRDKVAMPYLFQFGEYDPGIYTLECSRSGGPVLAALSNLMLLGKDGFRGLLSHCVQMSHLLRQKARDLPWLTVLNEDNHGAVVVIRVYPDGVDADAAYRAEKSNAGQRAALLEHNEFNKAVYLSTREAAESGESPVFVQTSRYRSTSYGEPIVGIKFFTLSVFTDPGSIDNALAALVEARKKVRTATAKA</sequence>
<dbReference type="Gene3D" id="3.40.640.10">
    <property type="entry name" value="Type I PLP-dependent aspartate aminotransferase-like (Major domain)"/>
    <property type="match status" value="1"/>
</dbReference>
<dbReference type="InterPro" id="IPR015421">
    <property type="entry name" value="PyrdxlP-dep_Trfase_major"/>
</dbReference>
<dbReference type="AlphaFoldDB" id="A0A4R2NFY4"/>
<dbReference type="GO" id="GO:0030170">
    <property type="term" value="F:pyridoxal phosphate binding"/>
    <property type="evidence" value="ECO:0007669"/>
    <property type="project" value="InterPro"/>
</dbReference>
<dbReference type="GO" id="GO:0030149">
    <property type="term" value="P:sphingolipid catabolic process"/>
    <property type="evidence" value="ECO:0007669"/>
    <property type="project" value="TreeGrafter"/>
</dbReference>
<keyword evidence="2 5" id="KW-0663">Pyridoxal phosphate</keyword>
<dbReference type="InterPro" id="IPR015422">
    <property type="entry name" value="PyrdxlP-dep_Trfase_small"/>
</dbReference>
<evidence type="ECO:0000256" key="4">
    <source>
        <dbReference type="ARBA" id="ARBA00038302"/>
    </source>
</evidence>
<dbReference type="PANTHER" id="PTHR42735">
    <property type="match status" value="1"/>
</dbReference>
<dbReference type="InterPro" id="IPR015424">
    <property type="entry name" value="PyrdxlP-dep_Trfase"/>
</dbReference>
<keyword evidence="7" id="KW-0732">Signal</keyword>
<evidence type="ECO:0000256" key="2">
    <source>
        <dbReference type="ARBA" id="ARBA00022898"/>
    </source>
</evidence>
<evidence type="ECO:0000256" key="6">
    <source>
        <dbReference type="RuleBase" id="RU000382"/>
    </source>
</evidence>
<keyword evidence="3 6" id="KW-0456">Lyase</keyword>
<evidence type="ECO:0000313" key="9">
    <source>
        <dbReference type="Proteomes" id="UP000295182"/>
    </source>
</evidence>
<dbReference type="Gene3D" id="3.90.1150.10">
    <property type="entry name" value="Aspartate Aminotransferase, domain 1"/>
    <property type="match status" value="1"/>
</dbReference>
<comment type="caution">
    <text evidence="8">The sequence shown here is derived from an EMBL/GenBank/DDBJ whole genome shotgun (WGS) entry which is preliminary data.</text>
</comment>
<dbReference type="GO" id="GO:0019752">
    <property type="term" value="P:carboxylic acid metabolic process"/>
    <property type="evidence" value="ECO:0007669"/>
    <property type="project" value="InterPro"/>
</dbReference>
<evidence type="ECO:0000256" key="7">
    <source>
        <dbReference type="SAM" id="SignalP"/>
    </source>
</evidence>
<evidence type="ECO:0000256" key="1">
    <source>
        <dbReference type="ARBA" id="ARBA00001933"/>
    </source>
</evidence>
<dbReference type="Proteomes" id="UP000295182">
    <property type="component" value="Unassembled WGS sequence"/>
</dbReference>
<evidence type="ECO:0000256" key="3">
    <source>
        <dbReference type="ARBA" id="ARBA00023239"/>
    </source>
</evidence>
<keyword evidence="9" id="KW-1185">Reference proteome</keyword>
<proteinExistence type="inferred from homology"/>
<gene>
    <name evidence="8" type="ORF">EV674_102158</name>
</gene>
<protein>
    <submittedName>
        <fullName evidence="8">Glutamate/tyrosine decarboxylase-like PLP-dependent enzyme</fullName>
    </submittedName>
</protein>
<dbReference type="PANTHER" id="PTHR42735:SF6">
    <property type="entry name" value="SPHINGOSINE-1-PHOSPHATE LYASE 1"/>
    <property type="match status" value="1"/>
</dbReference>
<feature type="modified residue" description="N6-(pyridoxal phosphate)lysine" evidence="5">
    <location>
        <position position="374"/>
    </location>
</feature>
<comment type="similarity">
    <text evidence="4">Belongs to the group II decarboxylase family. Sphingosine-1-phosphate lyase subfamily.</text>
</comment>
<feature type="signal peptide" evidence="7">
    <location>
        <begin position="1"/>
        <end position="23"/>
    </location>
</feature>
<evidence type="ECO:0000313" key="8">
    <source>
        <dbReference type="EMBL" id="TCP20190.1"/>
    </source>
</evidence>
<accession>A0A4R2NFY4</accession>
<comment type="cofactor">
    <cofactor evidence="1 5 6">
        <name>pyridoxal 5'-phosphate</name>
        <dbReference type="ChEBI" id="CHEBI:597326"/>
    </cofactor>
</comment>
<dbReference type="GO" id="GO:0016020">
    <property type="term" value="C:membrane"/>
    <property type="evidence" value="ECO:0007669"/>
    <property type="project" value="GOC"/>
</dbReference>
<feature type="chain" id="PRO_5020705901" evidence="7">
    <location>
        <begin position="24"/>
        <end position="586"/>
    </location>
</feature>
<name>A0A4R2NFY4_9BURK</name>
<dbReference type="InterPro" id="IPR002129">
    <property type="entry name" value="PyrdxlP-dep_de-COase"/>
</dbReference>
<dbReference type="InterPro" id="IPR050477">
    <property type="entry name" value="GrpII_AminoAcid_Decarb"/>
</dbReference>
<organism evidence="8 9">
    <name type="scientific">Simplicispira metamorpha</name>
    <dbReference type="NCBI Taxonomy" id="80881"/>
    <lineage>
        <taxon>Bacteria</taxon>
        <taxon>Pseudomonadati</taxon>
        <taxon>Pseudomonadota</taxon>
        <taxon>Betaproteobacteria</taxon>
        <taxon>Burkholderiales</taxon>
        <taxon>Comamonadaceae</taxon>
        <taxon>Simplicispira</taxon>
    </lineage>
</organism>
<dbReference type="SUPFAM" id="SSF53383">
    <property type="entry name" value="PLP-dependent transferases"/>
    <property type="match status" value="1"/>
</dbReference>
<dbReference type="GO" id="GO:0008117">
    <property type="term" value="F:sphinganine-1-phosphate aldolase activity"/>
    <property type="evidence" value="ECO:0007669"/>
    <property type="project" value="TreeGrafter"/>
</dbReference>
<reference evidence="8 9" key="1">
    <citation type="submission" date="2019-03" db="EMBL/GenBank/DDBJ databases">
        <title>Genomic Encyclopedia of Type Strains, Phase IV (KMG-IV): sequencing the most valuable type-strain genomes for metagenomic binning, comparative biology and taxonomic classification.</title>
        <authorList>
            <person name="Goeker M."/>
        </authorList>
    </citation>
    <scope>NUCLEOTIDE SEQUENCE [LARGE SCALE GENOMIC DNA]</scope>
    <source>
        <strain evidence="8 9">DSM 1837</strain>
    </source>
</reference>
<dbReference type="EMBL" id="SLXH01000002">
    <property type="protein sequence ID" value="TCP20190.1"/>
    <property type="molecule type" value="Genomic_DNA"/>
</dbReference>
<dbReference type="Pfam" id="PF00282">
    <property type="entry name" value="Pyridoxal_deC"/>
    <property type="match status" value="1"/>
</dbReference>
<evidence type="ECO:0000256" key="5">
    <source>
        <dbReference type="PIRSR" id="PIRSR602129-50"/>
    </source>
</evidence>